<dbReference type="STRING" id="1423792.FD09_GL000993"/>
<evidence type="ECO:0000256" key="1">
    <source>
        <dbReference type="ARBA" id="ARBA00010211"/>
    </source>
</evidence>
<dbReference type="Pfam" id="PF01557">
    <property type="entry name" value="FAA_hydrolase"/>
    <property type="match status" value="1"/>
</dbReference>
<evidence type="ECO:0000313" key="5">
    <source>
        <dbReference type="Proteomes" id="UP000051330"/>
    </source>
</evidence>
<evidence type="ECO:0000259" key="3">
    <source>
        <dbReference type="Pfam" id="PF01557"/>
    </source>
</evidence>
<dbReference type="GO" id="GO:0016853">
    <property type="term" value="F:isomerase activity"/>
    <property type="evidence" value="ECO:0007669"/>
    <property type="project" value="UniProtKB-KW"/>
</dbReference>
<reference evidence="4 5" key="1">
    <citation type="journal article" date="2015" name="Genome Announc.">
        <title>Expanding the biotechnology potential of lactobacilli through comparative genomics of 213 strains and associated genera.</title>
        <authorList>
            <person name="Sun Z."/>
            <person name="Harris H.M."/>
            <person name="McCann A."/>
            <person name="Guo C."/>
            <person name="Argimon S."/>
            <person name="Zhang W."/>
            <person name="Yang X."/>
            <person name="Jeffery I.B."/>
            <person name="Cooney J.C."/>
            <person name="Kagawa T.F."/>
            <person name="Liu W."/>
            <person name="Song Y."/>
            <person name="Salvetti E."/>
            <person name="Wrobel A."/>
            <person name="Rasinkangas P."/>
            <person name="Parkhill J."/>
            <person name="Rea M.C."/>
            <person name="O'Sullivan O."/>
            <person name="Ritari J."/>
            <person name="Douillard F.P."/>
            <person name="Paul Ross R."/>
            <person name="Yang R."/>
            <person name="Briner A.E."/>
            <person name="Felis G.E."/>
            <person name="de Vos W.M."/>
            <person name="Barrangou R."/>
            <person name="Klaenhammer T.R."/>
            <person name="Caufield P.W."/>
            <person name="Cui Y."/>
            <person name="Zhang H."/>
            <person name="O'Toole P.W."/>
        </authorList>
    </citation>
    <scope>NUCLEOTIDE SEQUENCE [LARGE SCALE GENOMIC DNA]</scope>
    <source>
        <strain evidence="4 5">DSM 12744</strain>
    </source>
</reference>
<dbReference type="Proteomes" id="UP000051330">
    <property type="component" value="Unassembled WGS sequence"/>
</dbReference>
<dbReference type="PATRIC" id="fig|1423792.3.peg.1013"/>
<dbReference type="InterPro" id="IPR051121">
    <property type="entry name" value="FAH"/>
</dbReference>
<keyword evidence="2" id="KW-0479">Metal-binding</keyword>
<keyword evidence="4" id="KW-0413">Isomerase</keyword>
<name>A0A0R1MPX6_9LACO</name>
<dbReference type="SUPFAM" id="SSF56529">
    <property type="entry name" value="FAH"/>
    <property type="match status" value="1"/>
</dbReference>
<feature type="domain" description="Fumarylacetoacetase-like C-terminal" evidence="3">
    <location>
        <begin position="65"/>
        <end position="266"/>
    </location>
</feature>
<gene>
    <name evidence="4" type="ORF">FD09_GL000993</name>
</gene>
<comment type="caution">
    <text evidence="4">The sequence shown here is derived from an EMBL/GenBank/DDBJ whole genome shotgun (WGS) entry which is preliminary data.</text>
</comment>
<dbReference type="AlphaFoldDB" id="A0A0R1MPX6"/>
<proteinExistence type="inferred from homology"/>
<dbReference type="GO" id="GO:0044281">
    <property type="term" value="P:small molecule metabolic process"/>
    <property type="evidence" value="ECO:0007669"/>
    <property type="project" value="UniProtKB-ARBA"/>
</dbReference>
<evidence type="ECO:0000313" key="4">
    <source>
        <dbReference type="EMBL" id="KRL10062.1"/>
    </source>
</evidence>
<dbReference type="PANTHER" id="PTHR42796">
    <property type="entry name" value="FUMARYLACETOACETATE HYDROLASE DOMAIN-CONTAINING PROTEIN 2A-RELATED"/>
    <property type="match status" value="1"/>
</dbReference>
<dbReference type="Gene3D" id="3.90.850.10">
    <property type="entry name" value="Fumarylacetoacetase-like, C-terminal domain"/>
    <property type="match status" value="1"/>
</dbReference>
<dbReference type="OrthoDB" id="9805307at2"/>
<dbReference type="RefSeq" id="WP_057822131.1">
    <property type="nucleotide sequence ID" value="NZ_AZEC01000015.1"/>
</dbReference>
<protein>
    <submittedName>
        <fullName evidence="4">2-hydroxyhepta-2,4-diene-1,7-dioate isomerase</fullName>
    </submittedName>
</protein>
<evidence type="ECO:0000256" key="2">
    <source>
        <dbReference type="ARBA" id="ARBA00022723"/>
    </source>
</evidence>
<dbReference type="InterPro" id="IPR011234">
    <property type="entry name" value="Fumarylacetoacetase-like_C"/>
</dbReference>
<dbReference type="PANTHER" id="PTHR42796:SF4">
    <property type="entry name" value="FUMARYLACETOACETATE HYDROLASE DOMAIN-CONTAINING PROTEIN 2A"/>
    <property type="match status" value="1"/>
</dbReference>
<keyword evidence="5" id="KW-1185">Reference proteome</keyword>
<dbReference type="InterPro" id="IPR036663">
    <property type="entry name" value="Fumarylacetoacetase_C_sf"/>
</dbReference>
<dbReference type="EMBL" id="AZEC01000015">
    <property type="protein sequence ID" value="KRL10062.1"/>
    <property type="molecule type" value="Genomic_DNA"/>
</dbReference>
<organism evidence="4 5">
    <name type="scientific">Schleiferilactobacillus perolens DSM 12744</name>
    <dbReference type="NCBI Taxonomy" id="1423792"/>
    <lineage>
        <taxon>Bacteria</taxon>
        <taxon>Bacillati</taxon>
        <taxon>Bacillota</taxon>
        <taxon>Bacilli</taxon>
        <taxon>Lactobacillales</taxon>
        <taxon>Lactobacillaceae</taxon>
        <taxon>Schleiferilactobacillus</taxon>
    </lineage>
</organism>
<sequence length="269" mass="28642">MKIGMIENGPVAVTEKDGQFQVVPIEGADTVMQAWAAGEQRLDFGNPRPLVPQELVCPIPEARQVFAIGMNYADHTKELHVTAPKAPSVFTKFPSSLTGPNVTVAHHGEKTDWESELVVVIGQGGRDITESDAANHIAGYMVGQDLSDRTVQFLNDPAQFSLAKSFAGYGPIGPWLTTADEMPNLDKQTVTTMVNGQLMQESTLGHLIFSPAALVAYLSSIVALYPGDLIFTGTPSGTGVGHDPQIFLQAGDKIVSAITGLGSLHITMS</sequence>
<dbReference type="GO" id="GO:0046872">
    <property type="term" value="F:metal ion binding"/>
    <property type="evidence" value="ECO:0007669"/>
    <property type="project" value="UniProtKB-KW"/>
</dbReference>
<comment type="similarity">
    <text evidence="1">Belongs to the FAH family.</text>
</comment>
<accession>A0A0R1MPX6</accession>